<dbReference type="eggNOG" id="COG1451">
    <property type="taxonomic scope" value="Bacteria"/>
</dbReference>
<evidence type="ECO:0008006" key="3">
    <source>
        <dbReference type="Google" id="ProtNLM"/>
    </source>
</evidence>
<gene>
    <name evidence="1" type="ORF">CY0110_01330</name>
</gene>
<sequence>MANRLRIRGIVKIATTVHDILQIGINPNEKEKFKQYIQNHLETIENICSESGSHPDHLPSRSRKAYYFLKEIDLDYLPIVSTKSENQPRRTVQASSTIRLKNIVKQQKAILEDIFNYSNSPKPDDFDQLIHNLNSNVTAIEHICQTNQASPASLSNSSRKIYTWMKFLAHPSWLETHLIATRKTLENAQKISKDNLIKTEKIFISFLNMSSLYKGKTERYHHNIILNEGFITAPEEIITAIITSIFEGKTTKNTQIIQQYALGKEYSDILLALDLTAEIEADNSQGQFYDLNLLFEKINRQYFNNALSKPRLSWSQSLTRRKFGHYEPNRDRVVISLTLDDHNIPSFVVEFILYHELLHKHCPEKWVNERIRIHTPEFKQLEQEFEFYQDAQTWLQKFVHFPQFI</sequence>
<keyword evidence="2" id="KW-1185">Reference proteome</keyword>
<organism evidence="1 2">
    <name type="scientific">Crocosphaera chwakensis CCY0110</name>
    <dbReference type="NCBI Taxonomy" id="391612"/>
    <lineage>
        <taxon>Bacteria</taxon>
        <taxon>Bacillati</taxon>
        <taxon>Cyanobacteriota</taxon>
        <taxon>Cyanophyceae</taxon>
        <taxon>Oscillatoriophycideae</taxon>
        <taxon>Chroococcales</taxon>
        <taxon>Aphanothecaceae</taxon>
        <taxon>Crocosphaera</taxon>
        <taxon>Crocosphaera chwakensis</taxon>
    </lineage>
</organism>
<name>A3IWU1_9CHRO</name>
<dbReference type="RefSeq" id="WP_008277847.1">
    <property type="nucleotide sequence ID" value="NZ_AAXW01000056.1"/>
</dbReference>
<comment type="caution">
    <text evidence="1">The sequence shown here is derived from an EMBL/GenBank/DDBJ whole genome shotgun (WGS) entry which is preliminary data.</text>
</comment>
<dbReference type="EMBL" id="AAXW01000056">
    <property type="protein sequence ID" value="EAZ89043.1"/>
    <property type="molecule type" value="Genomic_DNA"/>
</dbReference>
<dbReference type="Proteomes" id="UP000003781">
    <property type="component" value="Unassembled WGS sequence"/>
</dbReference>
<evidence type="ECO:0000313" key="2">
    <source>
        <dbReference type="Proteomes" id="UP000003781"/>
    </source>
</evidence>
<proteinExistence type="predicted"/>
<evidence type="ECO:0000313" key="1">
    <source>
        <dbReference type="EMBL" id="EAZ89043.1"/>
    </source>
</evidence>
<dbReference type="AlphaFoldDB" id="A3IWU1"/>
<dbReference type="OrthoDB" id="581162at2"/>
<reference evidence="1 2" key="1">
    <citation type="submission" date="2007-03" db="EMBL/GenBank/DDBJ databases">
        <authorList>
            <person name="Stal L."/>
            <person name="Ferriera S."/>
            <person name="Johnson J."/>
            <person name="Kravitz S."/>
            <person name="Beeson K."/>
            <person name="Sutton G."/>
            <person name="Rogers Y.-H."/>
            <person name="Friedman R."/>
            <person name="Frazier M."/>
            <person name="Venter J.C."/>
        </authorList>
    </citation>
    <scope>NUCLEOTIDE SEQUENCE [LARGE SCALE GENOMIC DNA]</scope>
    <source>
        <strain evidence="1 2">CCY0110</strain>
    </source>
</reference>
<accession>A3IWU1</accession>
<protein>
    <recommendedName>
        <fullName evidence="3">SprT-like domain-containing protein</fullName>
    </recommendedName>
</protein>